<dbReference type="STRING" id="765440.A0A0C3GHW4"/>
<reference evidence="2 3" key="1">
    <citation type="submission" date="2014-04" db="EMBL/GenBank/DDBJ databases">
        <authorList>
            <consortium name="DOE Joint Genome Institute"/>
            <person name="Kuo A."/>
            <person name="Tarkka M."/>
            <person name="Buscot F."/>
            <person name="Kohler A."/>
            <person name="Nagy L.G."/>
            <person name="Floudas D."/>
            <person name="Copeland A."/>
            <person name="Barry K.W."/>
            <person name="Cichocki N."/>
            <person name="Veneault-Fourrey C."/>
            <person name="LaButti K."/>
            <person name="Lindquist E.A."/>
            <person name="Lipzen A."/>
            <person name="Lundell T."/>
            <person name="Morin E."/>
            <person name="Murat C."/>
            <person name="Sun H."/>
            <person name="Tunlid A."/>
            <person name="Henrissat B."/>
            <person name="Grigoriev I.V."/>
            <person name="Hibbett D.S."/>
            <person name="Martin F."/>
            <person name="Nordberg H.P."/>
            <person name="Cantor M.N."/>
            <person name="Hua S.X."/>
        </authorList>
    </citation>
    <scope>NUCLEOTIDE SEQUENCE [LARGE SCALE GENOMIC DNA]</scope>
    <source>
        <strain evidence="2 3">F 1598</strain>
    </source>
</reference>
<feature type="region of interest" description="Disordered" evidence="1">
    <location>
        <begin position="203"/>
        <end position="224"/>
    </location>
</feature>
<protein>
    <submittedName>
        <fullName evidence="2">Uncharacterized protein</fullName>
    </submittedName>
</protein>
<evidence type="ECO:0000256" key="1">
    <source>
        <dbReference type="SAM" id="MobiDB-lite"/>
    </source>
</evidence>
<evidence type="ECO:0000313" key="2">
    <source>
        <dbReference type="EMBL" id="KIM91244.1"/>
    </source>
</evidence>
<dbReference type="EMBL" id="KN832972">
    <property type="protein sequence ID" value="KIM91244.1"/>
    <property type="molecule type" value="Genomic_DNA"/>
</dbReference>
<reference evidence="3" key="2">
    <citation type="submission" date="2015-01" db="EMBL/GenBank/DDBJ databases">
        <title>Evolutionary Origins and Diversification of the Mycorrhizal Mutualists.</title>
        <authorList>
            <consortium name="DOE Joint Genome Institute"/>
            <consortium name="Mycorrhizal Genomics Consortium"/>
            <person name="Kohler A."/>
            <person name="Kuo A."/>
            <person name="Nagy L.G."/>
            <person name="Floudas D."/>
            <person name="Copeland A."/>
            <person name="Barry K.W."/>
            <person name="Cichocki N."/>
            <person name="Veneault-Fourrey C."/>
            <person name="LaButti K."/>
            <person name="Lindquist E.A."/>
            <person name="Lipzen A."/>
            <person name="Lundell T."/>
            <person name="Morin E."/>
            <person name="Murat C."/>
            <person name="Riley R."/>
            <person name="Ohm R."/>
            <person name="Sun H."/>
            <person name="Tunlid A."/>
            <person name="Henrissat B."/>
            <person name="Grigoriev I.V."/>
            <person name="Hibbett D.S."/>
            <person name="Martin F."/>
        </authorList>
    </citation>
    <scope>NUCLEOTIDE SEQUENCE [LARGE SCALE GENOMIC DNA]</scope>
    <source>
        <strain evidence="3">F 1598</strain>
    </source>
</reference>
<dbReference type="AlphaFoldDB" id="A0A0C3GHW4"/>
<feature type="compositionally biased region" description="Basic and acidic residues" evidence="1">
    <location>
        <begin position="343"/>
        <end position="357"/>
    </location>
</feature>
<dbReference type="Proteomes" id="UP000054166">
    <property type="component" value="Unassembled WGS sequence"/>
</dbReference>
<dbReference type="OrthoDB" id="3253137at2759"/>
<organism evidence="2 3">
    <name type="scientific">Piloderma croceum (strain F 1598)</name>
    <dbReference type="NCBI Taxonomy" id="765440"/>
    <lineage>
        <taxon>Eukaryota</taxon>
        <taxon>Fungi</taxon>
        <taxon>Dikarya</taxon>
        <taxon>Basidiomycota</taxon>
        <taxon>Agaricomycotina</taxon>
        <taxon>Agaricomycetes</taxon>
        <taxon>Agaricomycetidae</taxon>
        <taxon>Atheliales</taxon>
        <taxon>Atheliaceae</taxon>
        <taxon>Piloderma</taxon>
    </lineage>
</organism>
<proteinExistence type="predicted"/>
<evidence type="ECO:0000313" key="3">
    <source>
        <dbReference type="Proteomes" id="UP000054166"/>
    </source>
</evidence>
<name>A0A0C3GHW4_PILCF</name>
<feature type="compositionally biased region" description="Low complexity" evidence="1">
    <location>
        <begin position="405"/>
        <end position="420"/>
    </location>
</feature>
<feature type="compositionally biased region" description="Polar residues" evidence="1">
    <location>
        <begin position="203"/>
        <end position="220"/>
    </location>
</feature>
<gene>
    <name evidence="2" type="ORF">PILCRDRAFT_811761</name>
</gene>
<feature type="region of interest" description="Disordered" evidence="1">
    <location>
        <begin position="243"/>
        <end position="283"/>
    </location>
</feature>
<feature type="region of interest" description="Disordered" evidence="1">
    <location>
        <begin position="305"/>
        <end position="388"/>
    </location>
</feature>
<accession>A0A0C3GHW4</accession>
<feature type="region of interest" description="Disordered" evidence="1">
    <location>
        <begin position="404"/>
        <end position="427"/>
    </location>
</feature>
<dbReference type="HOGENOM" id="CLU_044501_0_0_1"/>
<sequence>MKSLVAGALKRSKIEQVEPTISYEAFVQDLDGGDWFTTSLIEVLVKELAERRTRKTPADDRRIADRTAKSLRLLALPVHIYHDRSLSRGLGRRPNLTDYLTSPPHEMDMEEEEGDEGYEGMVESGENVPSFFEGARVNSDLYDAYNVHGWSAHPILSSRDSRRSHTNISATLASSSEAEANNSPSSTSLFFEPRARSSAWTLPGSTTLMSGSGPTLTRQPSIRRSVRSRTVVDFNDFSTRRRSTFRNTVGDPDDPRSSEEVPNSLNPWVSGPISEEPLASPGSRARRFFPFSRRRQEVAITPVPPWLDNRAGSSRPVSPPEPIAFQPWHFNHGPPPLMSPHSADYERSPDDEYERPQLPRLRRGGLRAPESMLSRHASPVTGETDETPSSIVISISREAPSVIVPTAEVTGTTTTPGVAESINDTRP</sequence>
<keyword evidence="3" id="KW-1185">Reference proteome</keyword>
<dbReference type="InParanoid" id="A0A0C3GHW4"/>